<protein>
    <recommendedName>
        <fullName evidence="4">EF-hand domain-containing protein</fullName>
    </recommendedName>
</protein>
<evidence type="ECO:0008006" key="4">
    <source>
        <dbReference type="Google" id="ProtNLM"/>
    </source>
</evidence>
<evidence type="ECO:0000313" key="3">
    <source>
        <dbReference type="Proteomes" id="UP000721236"/>
    </source>
</evidence>
<evidence type="ECO:0000313" key="2">
    <source>
        <dbReference type="EMBL" id="CAG9183398.1"/>
    </source>
</evidence>
<dbReference type="Proteomes" id="UP000721236">
    <property type="component" value="Unassembled WGS sequence"/>
</dbReference>
<gene>
    <name evidence="2" type="ORF">LMG21510_04816</name>
</gene>
<name>A0ABM8XST5_9BURK</name>
<organism evidence="2 3">
    <name type="scientific">Cupriavidus respiraculi</name>
    <dbReference type="NCBI Taxonomy" id="195930"/>
    <lineage>
        <taxon>Bacteria</taxon>
        <taxon>Pseudomonadati</taxon>
        <taxon>Pseudomonadota</taxon>
        <taxon>Betaproteobacteria</taxon>
        <taxon>Burkholderiales</taxon>
        <taxon>Burkholderiaceae</taxon>
        <taxon>Cupriavidus</taxon>
    </lineage>
</organism>
<keyword evidence="1" id="KW-0732">Signal</keyword>
<sequence length="397" mass="40355">MQFGLNARATRFALSVSMLAALAACGGGDGDADTGSPAAGGTATITLSGQVVDGPIAGAKVCLFSGGAQARNAAGEAICASETDAQGNYTMTVPRNLAPGFITLVATKGSDIKLASTVGTVDQLLAIAGTGGAVTTASLPTAKVTHFTTADFALADTNNDGTVSKDEQDAYVPDSTVVQKAATLIKAVIDFSQGSALIGGQTPNTLALAAAAVRNQPLGSGGQTPEQWFADPANAEVIAAVNKDLADTLDGKFAKYQLSKVVTASFIPPVVSRNGGAATIYCGIETENTTEVVEIALDAARRAAVLRYTDEGETGQMVGSYDPASGAVSIDDIYPREVAQTSPDVVFYTEGYFKVKGTVDAAGNFAGTFADMSATTWTLDATRQECTASGTVTATRQ</sequence>
<accession>A0ABM8XST5</accession>
<keyword evidence="3" id="KW-1185">Reference proteome</keyword>
<dbReference type="RefSeq" id="WP_224044403.1">
    <property type="nucleotide sequence ID" value="NZ_CAJZAH010000009.1"/>
</dbReference>
<feature type="chain" id="PRO_5046257736" description="EF-hand domain-containing protein" evidence="1">
    <location>
        <begin position="24"/>
        <end position="397"/>
    </location>
</feature>
<comment type="caution">
    <text evidence="2">The sequence shown here is derived from an EMBL/GenBank/DDBJ whole genome shotgun (WGS) entry which is preliminary data.</text>
</comment>
<proteinExistence type="predicted"/>
<evidence type="ECO:0000256" key="1">
    <source>
        <dbReference type="SAM" id="SignalP"/>
    </source>
</evidence>
<dbReference type="EMBL" id="CAJZAH010000009">
    <property type="protein sequence ID" value="CAG9183398.1"/>
    <property type="molecule type" value="Genomic_DNA"/>
</dbReference>
<feature type="signal peptide" evidence="1">
    <location>
        <begin position="1"/>
        <end position="23"/>
    </location>
</feature>
<reference evidence="2 3" key="1">
    <citation type="submission" date="2021-08" db="EMBL/GenBank/DDBJ databases">
        <authorList>
            <person name="Peeters C."/>
        </authorList>
    </citation>
    <scope>NUCLEOTIDE SEQUENCE [LARGE SCALE GENOMIC DNA]</scope>
    <source>
        <strain evidence="2 3">LMG 21510</strain>
    </source>
</reference>